<evidence type="ECO:0000313" key="1">
    <source>
        <dbReference type="EMBL" id="KAG0123890.1"/>
    </source>
</evidence>
<reference evidence="2 3" key="2">
    <citation type="journal article" date="2021" name="J. Hered.">
        <title>Feather Gene Expression Elucidates the Developmental Basis of Plumage Iridescence in African Starlings.</title>
        <authorList>
            <person name="Rubenstein D.R."/>
            <person name="Corvelo A."/>
            <person name="MacManes M.D."/>
            <person name="Maia R."/>
            <person name="Narzisi G."/>
            <person name="Rousaki A."/>
            <person name="Vandenabeele P."/>
            <person name="Shawkey M.D."/>
            <person name="Solomon J."/>
        </authorList>
    </citation>
    <scope>NUCLEOTIDE SEQUENCE [LARGE SCALE GENOMIC DNA]</scope>
    <source>
        <strain evidence="2">SS15</strain>
    </source>
</reference>
<keyword evidence="3" id="KW-1185">Reference proteome</keyword>
<reference evidence="1" key="1">
    <citation type="submission" date="2020-10" db="EMBL/GenBank/DDBJ databases">
        <title>Feather gene expression reveals the developmental basis of iridescence in African starlings.</title>
        <authorList>
            <person name="Rubenstein D.R."/>
        </authorList>
    </citation>
    <scope>NUCLEOTIDE SEQUENCE</scope>
    <source>
        <strain evidence="1">SS15</strain>
        <tissue evidence="1">Liver</tissue>
    </source>
</reference>
<evidence type="ECO:0000313" key="2">
    <source>
        <dbReference type="EMBL" id="KAI1243324.1"/>
    </source>
</evidence>
<comment type="caution">
    <text evidence="1">The sequence shown here is derived from an EMBL/GenBank/DDBJ whole genome shotgun (WGS) entry which is preliminary data.</text>
</comment>
<organism evidence="1">
    <name type="scientific">Lamprotornis superbus</name>
    <dbReference type="NCBI Taxonomy" id="245042"/>
    <lineage>
        <taxon>Eukaryota</taxon>
        <taxon>Metazoa</taxon>
        <taxon>Chordata</taxon>
        <taxon>Craniata</taxon>
        <taxon>Vertebrata</taxon>
        <taxon>Euteleostomi</taxon>
        <taxon>Archelosauria</taxon>
        <taxon>Archosauria</taxon>
        <taxon>Dinosauria</taxon>
        <taxon>Saurischia</taxon>
        <taxon>Theropoda</taxon>
        <taxon>Coelurosauria</taxon>
        <taxon>Aves</taxon>
        <taxon>Neognathae</taxon>
        <taxon>Neoaves</taxon>
        <taxon>Telluraves</taxon>
        <taxon>Australaves</taxon>
        <taxon>Passeriformes</taxon>
        <taxon>Sturnidae</taxon>
        <taxon>Lamprotornis</taxon>
    </lineage>
</organism>
<proteinExistence type="predicted"/>
<evidence type="ECO:0000313" key="3">
    <source>
        <dbReference type="Proteomes" id="UP000618051"/>
    </source>
</evidence>
<dbReference type="Proteomes" id="UP000618051">
    <property type="component" value="Unassembled WGS sequence"/>
</dbReference>
<dbReference type="EMBL" id="JADDUC020000001">
    <property type="protein sequence ID" value="KAI1243324.1"/>
    <property type="molecule type" value="Genomic_DNA"/>
</dbReference>
<accession>A0A835NZ44</accession>
<reference evidence="2" key="3">
    <citation type="submission" date="2022-01" db="EMBL/GenBank/DDBJ databases">
        <authorList>
            <person name="Rubenstein D.R."/>
        </authorList>
    </citation>
    <scope>NUCLEOTIDE SEQUENCE</scope>
    <source>
        <strain evidence="2">SS15</strain>
        <tissue evidence="2">Liver</tissue>
    </source>
</reference>
<protein>
    <submittedName>
        <fullName evidence="1">Uncharacterized protein</fullName>
    </submittedName>
</protein>
<gene>
    <name evidence="2" type="ORF">IHE44_0000919</name>
    <name evidence="1" type="ORF">IHE44_007041</name>
</gene>
<sequence>MDMWDFPTVATEAVARSKLGIVQREEGEAAELPSELGNSAEIFLMPFYISFFYCLELKITFGEQQGQDPPCLGYQLFGKSMVRSAHANNQMVVKAVADALHSSTYKQERSVGFLE</sequence>
<name>A0A835NZ44_9PASS</name>
<dbReference type="AlphaFoldDB" id="A0A835NZ44"/>
<feature type="non-terminal residue" evidence="1">
    <location>
        <position position="1"/>
    </location>
</feature>
<dbReference type="EMBL" id="JADDUC010000026">
    <property type="protein sequence ID" value="KAG0123890.1"/>
    <property type="molecule type" value="Genomic_DNA"/>
</dbReference>